<sequence>MADTSRTPSTTPVDISTPECLRKHIRTFFTNWPLLAHELSKVNDEELRDPSMIFQLPEKAQEYFNYMCNTADNSLGAFHTLQKTFDAKLENDIAARQALEYQSREQAKLITKLQHQLSELPDLTSESKHLYQLRKASKTTKPFKADNTSALAPRDEYCSWKQGLQIFWAIDSAAFDTDRKKFLHMISLLEGTACQERCRDIDDIIEDKSAYTTAELFFEKLDSLYISAESELEAAIKFDKLKMTEQQTFSTFYARLEHLGNACYKSPQGMVFALKQKVTDELLLMVIRDSNPCASDDLDCWRKKFQAWYQISQEN</sequence>
<dbReference type="AlphaFoldDB" id="M7U2A2"/>
<protein>
    <submittedName>
        <fullName evidence="1">Uncharacterized protein</fullName>
    </submittedName>
</protein>
<organism evidence="1 2">
    <name type="scientific">Botryotinia fuckeliana (strain BcDW1)</name>
    <name type="common">Noble rot fungus</name>
    <name type="synonym">Botrytis cinerea</name>
    <dbReference type="NCBI Taxonomy" id="1290391"/>
    <lineage>
        <taxon>Eukaryota</taxon>
        <taxon>Fungi</taxon>
        <taxon>Dikarya</taxon>
        <taxon>Ascomycota</taxon>
        <taxon>Pezizomycotina</taxon>
        <taxon>Leotiomycetes</taxon>
        <taxon>Helotiales</taxon>
        <taxon>Sclerotiniaceae</taxon>
        <taxon>Botrytis</taxon>
    </lineage>
</organism>
<name>M7U2A2_BOTF1</name>
<dbReference type="HOGENOM" id="CLU_049194_0_0_1"/>
<evidence type="ECO:0000313" key="2">
    <source>
        <dbReference type="Proteomes" id="UP000012045"/>
    </source>
</evidence>
<dbReference type="Proteomes" id="UP000012045">
    <property type="component" value="Unassembled WGS sequence"/>
</dbReference>
<dbReference type="EMBL" id="KB707718">
    <property type="protein sequence ID" value="EMR90056.1"/>
    <property type="molecule type" value="Genomic_DNA"/>
</dbReference>
<gene>
    <name evidence="1" type="ORF">BcDW1_1323</name>
</gene>
<accession>M7U2A2</accession>
<dbReference type="OrthoDB" id="3555093at2759"/>
<evidence type="ECO:0000313" key="1">
    <source>
        <dbReference type="EMBL" id="EMR90056.1"/>
    </source>
</evidence>
<proteinExistence type="predicted"/>
<reference evidence="2" key="1">
    <citation type="journal article" date="2013" name="Genome Announc.">
        <title>Draft genome sequence of Botrytis cinerea BcDW1, inoculum for noble rot of grape berries.</title>
        <authorList>
            <person name="Blanco-Ulate B."/>
            <person name="Allen G."/>
            <person name="Powell A.L."/>
            <person name="Cantu D."/>
        </authorList>
    </citation>
    <scope>NUCLEOTIDE SEQUENCE [LARGE SCALE GENOMIC DNA]</scope>
    <source>
        <strain evidence="2">BcDW1</strain>
    </source>
</reference>